<dbReference type="Pfam" id="PF15644">
    <property type="entry name" value="Gln_amidase"/>
    <property type="match status" value="1"/>
</dbReference>
<dbReference type="InterPro" id="IPR028908">
    <property type="entry name" value="Tox-PL_dom"/>
</dbReference>
<protein>
    <recommendedName>
        <fullName evidence="2">OTU domain-containing protein</fullName>
    </recommendedName>
</protein>
<feature type="domain" description="OTU" evidence="2">
    <location>
        <begin position="105"/>
        <end position="241"/>
    </location>
</feature>
<dbReference type="InterPro" id="IPR003323">
    <property type="entry name" value="OTU_dom"/>
</dbReference>
<feature type="region of interest" description="Disordered" evidence="1">
    <location>
        <begin position="1289"/>
        <end position="1381"/>
    </location>
</feature>
<feature type="region of interest" description="Disordered" evidence="1">
    <location>
        <begin position="1716"/>
        <end position="1735"/>
    </location>
</feature>
<feature type="region of interest" description="Disordered" evidence="1">
    <location>
        <begin position="944"/>
        <end position="967"/>
    </location>
</feature>
<dbReference type="Gene3D" id="2.160.20.80">
    <property type="entry name" value="E3 ubiquitin-protein ligase SopA"/>
    <property type="match status" value="1"/>
</dbReference>
<feature type="compositionally biased region" description="Basic and acidic residues" evidence="1">
    <location>
        <begin position="1325"/>
        <end position="1336"/>
    </location>
</feature>
<dbReference type="SUPFAM" id="SSF141571">
    <property type="entry name" value="Pentapeptide repeat-like"/>
    <property type="match status" value="1"/>
</dbReference>
<feature type="compositionally biased region" description="Low complexity" evidence="1">
    <location>
        <begin position="1338"/>
        <end position="1362"/>
    </location>
</feature>
<dbReference type="EMBL" id="SMKW01000168">
    <property type="protein sequence ID" value="TDD33371.1"/>
    <property type="molecule type" value="Genomic_DNA"/>
</dbReference>
<dbReference type="PROSITE" id="PS50802">
    <property type="entry name" value="OTU"/>
    <property type="match status" value="1"/>
</dbReference>
<feature type="region of interest" description="Disordered" evidence="1">
    <location>
        <begin position="1674"/>
        <end position="1711"/>
    </location>
</feature>
<feature type="region of interest" description="Disordered" evidence="1">
    <location>
        <begin position="1821"/>
        <end position="1899"/>
    </location>
</feature>
<feature type="region of interest" description="Disordered" evidence="1">
    <location>
        <begin position="743"/>
        <end position="783"/>
    </location>
</feature>
<feature type="compositionally biased region" description="Pro residues" evidence="1">
    <location>
        <begin position="1691"/>
        <end position="1705"/>
    </location>
</feature>
<dbReference type="Gene3D" id="3.90.70.80">
    <property type="match status" value="1"/>
</dbReference>
<gene>
    <name evidence="3" type="ORF">E1288_45575</name>
</gene>
<proteinExistence type="predicted"/>
<dbReference type="Proteomes" id="UP000294947">
    <property type="component" value="Unassembled WGS sequence"/>
</dbReference>
<evidence type="ECO:0000313" key="3">
    <source>
        <dbReference type="EMBL" id="TDD33371.1"/>
    </source>
</evidence>
<reference evidence="3 4" key="1">
    <citation type="submission" date="2019-03" db="EMBL/GenBank/DDBJ databases">
        <title>Draft genome sequences of novel Actinobacteria.</title>
        <authorList>
            <person name="Sahin N."/>
            <person name="Ay H."/>
            <person name="Saygin H."/>
        </authorList>
    </citation>
    <scope>NUCLEOTIDE SEQUENCE [LARGE SCALE GENOMIC DNA]</scope>
    <source>
        <strain evidence="3 4">7K502</strain>
    </source>
</reference>
<dbReference type="CDD" id="cd22744">
    <property type="entry name" value="OTU"/>
    <property type="match status" value="1"/>
</dbReference>
<evidence type="ECO:0000313" key="4">
    <source>
        <dbReference type="Proteomes" id="UP000294947"/>
    </source>
</evidence>
<feature type="region of interest" description="Disordered" evidence="1">
    <location>
        <begin position="1608"/>
        <end position="1658"/>
    </location>
</feature>
<organism evidence="3 4">
    <name type="scientific">Saccharopolyspora elongata</name>
    <dbReference type="NCBI Taxonomy" id="2530387"/>
    <lineage>
        <taxon>Bacteria</taxon>
        <taxon>Bacillati</taxon>
        <taxon>Actinomycetota</taxon>
        <taxon>Actinomycetes</taxon>
        <taxon>Pseudonocardiales</taxon>
        <taxon>Pseudonocardiaceae</taxon>
        <taxon>Saccharopolyspora</taxon>
    </lineage>
</organism>
<evidence type="ECO:0000256" key="1">
    <source>
        <dbReference type="SAM" id="MobiDB-lite"/>
    </source>
</evidence>
<sequence length="1899" mass="200636">MREFLVGFRWDDGQQRDQQLSVARGLGYRLAPLTNDLVEMWVRGLLLEGFTQTGVMKLSDGLAGRRLVRRVCRDAGISGLSRVALASGGLWGTPEQQATASGLGLGIVDVDADGDCFYRSVLKSVPEGIWGPRLDRLGYERTVQGLRSALAGSYLQRFVAGSDGEWESLRVVADDIRTSQSWSNVGGDVAPQLVADLLGVNILVIVPDGRRSTQGVEQHDARETYHIVYNGTDHYMATQRTGEHAAVGGESLVVPEWVPGWVRERIVGWRPQSGGPGTLREFLVGFRWDDGQQRDLQLPLAHGKGRRLALVTRDLVTAWARGLLSEGSSRDRVMELSGGLTREDFLWRAGPGARVGLPKMPKNLRDGIFRELNVGKTELLDLDRKRVVEYGRQLGEVIAGLVAGLGPEVELPDIRITVRTNVEGNRRPNPPLGSLPGALQPTVKERTQSCIRGFLDQGMKQRPSRGEGENGADGDGERGVDEEFAAALERLPVTWSWMGLQRKRGEDPGLPVLPSFAIRSVGDLSGRTADYYRGAHQLALRFKRLSATAEQRLFWRLEGFVGRFVASPPEARPTLNVEIPSESQEREAGVKELLDRALKEVYKGLRPPFAELREHVVIGSSAMGRDELLLTETSASAPSGTPPRIGDHAGTGEHIADGVGVRPGEEGEDDDSLFVGATPSGFVESDAGSGGLPEPDVDDADVPVHGVGEGRVAQSGVADEESESYWLGFGGWMDTVQPIVPPPGSWLDIGDHGAASDTGPGVSAQRKRQLSSGSGPDPLEPLAKRVRPDSAAVAGEAGSGAVWGSEQAGSVVPGVVGSGLTGVGLTGVGLTGVDLTGVDLTGVDLTGVDLPGVDPTNLDLAGFDPASLDLAGVDSAGGDLSVDGQVAGWWLDSAGGAEDWFGDVPAAVDPSVTDTAVVPDAVLGRSGLGDGGVPDVAVTDPNAVPGAGWNTRSDAPDPGGLGEAGSGAVWGSEQAGSVVPGVVGSDLTGVDLTGVDLPGVDPTNLDLAGFDPASLDLAGVDSAGGDLSVDGQVAGWWLDSAGGAEDWFGDVPAGDLVDAGGRAAVGGEPLVPGWVRERIVGWRRQPGGPGTLLDFLLDLRWDDGQGRDLQLLLDQDDHGHFVHPGAGELVEAWVQGLRWQTNEADGYAHTRWSVAELSGGLVGSDTVLTWWREVVPPVVPVGEWERIVGWRPQSGGLGTLREFLLDHRWDDGQGRDLQLPLARDRGGRFVCPVTRDLVAAWVRGLLLEGFTHTQVKKLSGKLAGRDFVQRASLVQREVVSAVEVQPGVPPSGSWLDIGEHGGTSETGSDVRAERKRQAAFGSGRDPLEPVAKRVRPDSAAAVEAGSGAALGSERAGSSLGEGMPEHSVVQGAPSRGHGAALSDDDIARLSPVGLDYPASAGHPFAGKPAGMPTDTWSGLATRSKAVSEPAIHFDSVSLLRARRYIKSEFPHLLSVNSANFLWYDHFPGELRSTLRDWYHGHLSDSGPNVNCSECIAATDKAMDNIAAKAPWVAQPRNTATAIRNYFHTTAWNLFYSWDDVIRHMKKAQVGARALVYVERTKPIAHVFNVINRPEGVVFLDGQTGKLGKLSPDATKIVLVEYSGRKLEHPDADHQLPDEGGLFSGLTSAATPGKTTQPDRNDAGTSISSGLKPAGNNAGSTAYPAVAVVSSEGMPAATLPDTRPQRTRSVQPVPPPSTAVDAPPPGSLTGPGTVVLERDSPLPGPGTAPPASQAPATGEAVLMDVQASAVPWVNDRGDQVGVSFPVHPQVAVSPDATRALAPSRSVWPLFSRLGARTGVFFSSRPPINPESNGWLLVDGSGKRAGAAFPTNTPPPPAEKPLPGKTETAWPPLATSGDAWVGTHFSSTLFPSGASRQERRPSDTSSGGMSPVFDTVPDKDR</sequence>
<dbReference type="InterPro" id="IPR001646">
    <property type="entry name" value="5peptide_repeat"/>
</dbReference>
<accession>A0A4R4XPW5</accession>
<dbReference type="Pfam" id="PF00805">
    <property type="entry name" value="Pentapeptide"/>
    <property type="match status" value="1"/>
</dbReference>
<feature type="region of interest" description="Disordered" evidence="1">
    <location>
        <begin position="455"/>
        <end position="478"/>
    </location>
</feature>
<name>A0A4R4XPW5_9PSEU</name>
<keyword evidence="4" id="KW-1185">Reference proteome</keyword>
<feature type="compositionally biased region" description="Polar residues" evidence="1">
    <location>
        <begin position="1624"/>
        <end position="1635"/>
    </location>
</feature>
<comment type="caution">
    <text evidence="3">The sequence shown here is derived from an EMBL/GenBank/DDBJ whole genome shotgun (WGS) entry which is preliminary data.</text>
</comment>
<evidence type="ECO:0000259" key="2">
    <source>
        <dbReference type="PROSITE" id="PS50802"/>
    </source>
</evidence>